<name>A0A1U9Z2G0_9HYPH</name>
<dbReference type="EC" id="1.5.3.1" evidence="6"/>
<dbReference type="InterPro" id="IPR045170">
    <property type="entry name" value="MTOX"/>
</dbReference>
<dbReference type="STRING" id="1122214.Mame_02464"/>
<dbReference type="SUPFAM" id="SSF51905">
    <property type="entry name" value="FAD/NAD(P)-binding domain"/>
    <property type="match status" value="1"/>
</dbReference>
<evidence type="ECO:0000313" key="7">
    <source>
        <dbReference type="Proteomes" id="UP000191135"/>
    </source>
</evidence>
<protein>
    <submittedName>
        <fullName evidence="6">Monomeric sarcosine oxidase</fullName>
        <ecNumber evidence="6">1.5.3.1</ecNumber>
    </submittedName>
</protein>
<dbReference type="Pfam" id="PF01266">
    <property type="entry name" value="DAO"/>
    <property type="match status" value="1"/>
</dbReference>
<dbReference type="EMBL" id="CP020330">
    <property type="protein sequence ID" value="AQZ51792.1"/>
    <property type="molecule type" value="Genomic_DNA"/>
</dbReference>
<dbReference type="InterPro" id="IPR036188">
    <property type="entry name" value="FAD/NAD-bd_sf"/>
</dbReference>
<dbReference type="Gene3D" id="3.50.50.60">
    <property type="entry name" value="FAD/NAD(P)-binding domain"/>
    <property type="match status" value="1"/>
</dbReference>
<dbReference type="PANTHER" id="PTHR10961:SF10">
    <property type="entry name" value="FAD DEPENDENT OXIDOREDUCTASE DOMAIN-CONTAINING PROTEIN"/>
    <property type="match status" value="1"/>
</dbReference>
<evidence type="ECO:0000256" key="4">
    <source>
        <dbReference type="ARBA" id="ARBA00023002"/>
    </source>
</evidence>
<evidence type="ECO:0000256" key="1">
    <source>
        <dbReference type="ARBA" id="ARBA00001974"/>
    </source>
</evidence>
<evidence type="ECO:0000256" key="2">
    <source>
        <dbReference type="ARBA" id="ARBA00022630"/>
    </source>
</evidence>
<proteinExistence type="predicted"/>
<dbReference type="Gene3D" id="3.30.9.10">
    <property type="entry name" value="D-Amino Acid Oxidase, subunit A, domain 2"/>
    <property type="match status" value="1"/>
</dbReference>
<dbReference type="RefSeq" id="WP_018063610.1">
    <property type="nucleotide sequence ID" value="NZ_AQWH01000004.1"/>
</dbReference>
<dbReference type="SUPFAM" id="SSF54373">
    <property type="entry name" value="FAD-linked reductases, C-terminal domain"/>
    <property type="match status" value="1"/>
</dbReference>
<dbReference type="PANTHER" id="PTHR10961">
    <property type="entry name" value="PEROXISOMAL SARCOSINE OXIDASE"/>
    <property type="match status" value="1"/>
</dbReference>
<evidence type="ECO:0000256" key="3">
    <source>
        <dbReference type="ARBA" id="ARBA00022827"/>
    </source>
</evidence>
<dbReference type="Proteomes" id="UP000191135">
    <property type="component" value="Chromosome"/>
</dbReference>
<keyword evidence="2" id="KW-0285">Flavoprotein</keyword>
<gene>
    <name evidence="6" type="primary">soxA</name>
    <name evidence="6" type="ORF">Mame_02464</name>
</gene>
<organism evidence="6 7">
    <name type="scientific">Martelella mediterranea DSM 17316</name>
    <dbReference type="NCBI Taxonomy" id="1122214"/>
    <lineage>
        <taxon>Bacteria</taxon>
        <taxon>Pseudomonadati</taxon>
        <taxon>Pseudomonadota</taxon>
        <taxon>Alphaproteobacteria</taxon>
        <taxon>Hyphomicrobiales</taxon>
        <taxon>Aurantimonadaceae</taxon>
        <taxon>Martelella</taxon>
    </lineage>
</organism>
<dbReference type="GO" id="GO:0008115">
    <property type="term" value="F:sarcosine oxidase activity"/>
    <property type="evidence" value="ECO:0007669"/>
    <property type="project" value="UniProtKB-EC"/>
</dbReference>
<accession>A0A1U9Z2G0</accession>
<comment type="cofactor">
    <cofactor evidence="1">
        <name>FAD</name>
        <dbReference type="ChEBI" id="CHEBI:57692"/>
    </cofactor>
</comment>
<feature type="domain" description="FAD dependent oxidoreductase" evidence="5">
    <location>
        <begin position="7"/>
        <end position="372"/>
    </location>
</feature>
<dbReference type="KEGG" id="mmed:Mame_02464"/>
<dbReference type="GO" id="GO:0050660">
    <property type="term" value="F:flavin adenine dinucleotide binding"/>
    <property type="evidence" value="ECO:0007669"/>
    <property type="project" value="InterPro"/>
</dbReference>
<keyword evidence="4 6" id="KW-0560">Oxidoreductase</keyword>
<keyword evidence="3" id="KW-0274">FAD</keyword>
<reference evidence="6 7" key="1">
    <citation type="submission" date="2017-03" db="EMBL/GenBank/DDBJ databases">
        <title>Foreign affairs: Plasmid Transfer between Roseobacters and Rhizobia.</title>
        <authorList>
            <person name="Bartling P."/>
            <person name="Bunk B."/>
            <person name="Overmann J."/>
            <person name="Brinkmann H."/>
            <person name="Petersen J."/>
        </authorList>
    </citation>
    <scope>NUCLEOTIDE SEQUENCE [LARGE SCALE GENOMIC DNA]</scope>
    <source>
        <strain evidence="6 7">MACL11</strain>
    </source>
</reference>
<evidence type="ECO:0000313" key="6">
    <source>
        <dbReference type="EMBL" id="AQZ51792.1"/>
    </source>
</evidence>
<sequence length="395" mass="42317">MTRHFRTIIIGRGLMGAAAARHLAGMEEGVAVIGPDEPVDKASHTGVFASHYDEGRITRTIDRNPVWARLANRSIARYRDIERDSGIDFFGEVGALIVGPGRSRGRYVETIMDAAGQCGATAEIVDGAGLQEKFPYFSFAPKTEGVFEPRRAGYISPRRLVAAQSLLAGKAGAEVIAATVTEVSDGGVRVSVTTDAGETLTADKVLVAAGGFTINEKLLPAKVDLTVFARTIAYFEVDEEEARSLSAMPSLIYKAEFDEDGIYLLPPIRYPDGRWYIKIGGDPDDVPLSSEADIRDWFRSTGHNATREHLTRIICDLMPKLKVLQSETGTCVTSYSPSGYPMIGFSPSPRIAVLTAGCGAAAKSSDEIGRLGAVLMAQGSLAGEGYPVDFAPSFS</sequence>
<dbReference type="OrthoDB" id="4443251at2"/>
<dbReference type="eggNOG" id="COG0665">
    <property type="taxonomic scope" value="Bacteria"/>
</dbReference>
<keyword evidence="7" id="KW-1185">Reference proteome</keyword>
<evidence type="ECO:0000259" key="5">
    <source>
        <dbReference type="Pfam" id="PF01266"/>
    </source>
</evidence>
<dbReference type="AlphaFoldDB" id="A0A1U9Z2G0"/>
<dbReference type="InterPro" id="IPR006076">
    <property type="entry name" value="FAD-dep_OxRdtase"/>
</dbReference>